<organism evidence="2 3">
    <name type="scientific">Planctopirus ephydatiae</name>
    <dbReference type="NCBI Taxonomy" id="2528019"/>
    <lineage>
        <taxon>Bacteria</taxon>
        <taxon>Pseudomonadati</taxon>
        <taxon>Planctomycetota</taxon>
        <taxon>Planctomycetia</taxon>
        <taxon>Planctomycetales</taxon>
        <taxon>Planctomycetaceae</taxon>
        <taxon>Planctopirus</taxon>
    </lineage>
</organism>
<dbReference type="SMART" id="SM00028">
    <property type="entry name" value="TPR"/>
    <property type="match status" value="2"/>
</dbReference>
<dbReference type="OrthoDB" id="264557at2"/>
<dbReference type="Gene3D" id="1.25.40.10">
    <property type="entry name" value="Tetratricopeptide repeat domain"/>
    <property type="match status" value="1"/>
</dbReference>
<dbReference type="InterPro" id="IPR019734">
    <property type="entry name" value="TPR_rpt"/>
</dbReference>
<evidence type="ECO:0000256" key="1">
    <source>
        <dbReference type="PROSITE-ProRule" id="PRU00339"/>
    </source>
</evidence>
<sequence>MTIVRCWNLPAFHAKNRSPDDFSGEDMVYNPRRIRERRLDAARGYLLLEMPQPALLELAQIQDPGPQKFEFHLLKGECFRALKRHEEALSEFEEAHHLHPSDLDVLMGMAWCFKRTSQLLRAIDTMHSAYASHAEEPVVLYNLSCYYALVGQREQALSWLGRALRMNRELLKLVPDETDFDPIREDAEFRLLIHLAASSKSATK</sequence>
<dbReference type="AlphaFoldDB" id="A0A518GJV0"/>
<evidence type="ECO:0000313" key="3">
    <source>
        <dbReference type="Proteomes" id="UP000315349"/>
    </source>
</evidence>
<evidence type="ECO:0000313" key="2">
    <source>
        <dbReference type="EMBL" id="QDV28864.1"/>
    </source>
</evidence>
<keyword evidence="1" id="KW-0802">TPR repeat</keyword>
<proteinExistence type="predicted"/>
<dbReference type="NCBIfam" id="NF047558">
    <property type="entry name" value="TPR_END_plus"/>
    <property type="match status" value="1"/>
</dbReference>
<dbReference type="InterPro" id="IPR011990">
    <property type="entry name" value="TPR-like_helical_dom_sf"/>
</dbReference>
<dbReference type="KEGG" id="peh:Spb1_07300"/>
<feature type="repeat" description="TPR" evidence="1">
    <location>
        <begin position="69"/>
        <end position="102"/>
    </location>
</feature>
<reference evidence="2 3" key="1">
    <citation type="submission" date="2019-02" db="EMBL/GenBank/DDBJ databases">
        <title>Deep-cultivation of Planctomycetes and their phenomic and genomic characterization uncovers novel biology.</title>
        <authorList>
            <person name="Wiegand S."/>
            <person name="Jogler M."/>
            <person name="Boedeker C."/>
            <person name="Pinto D."/>
            <person name="Vollmers J."/>
            <person name="Rivas-Marin E."/>
            <person name="Kohn T."/>
            <person name="Peeters S.H."/>
            <person name="Heuer A."/>
            <person name="Rast P."/>
            <person name="Oberbeckmann S."/>
            <person name="Bunk B."/>
            <person name="Jeske O."/>
            <person name="Meyerdierks A."/>
            <person name="Storesund J.E."/>
            <person name="Kallscheuer N."/>
            <person name="Luecker S."/>
            <person name="Lage O.M."/>
            <person name="Pohl T."/>
            <person name="Merkel B.J."/>
            <person name="Hornburger P."/>
            <person name="Mueller R.-W."/>
            <person name="Bruemmer F."/>
            <person name="Labrenz M."/>
            <person name="Spormann A.M."/>
            <person name="Op den Camp H."/>
            <person name="Overmann J."/>
            <person name="Amann R."/>
            <person name="Jetten M.S.M."/>
            <person name="Mascher T."/>
            <person name="Medema M.H."/>
            <person name="Devos D.P."/>
            <person name="Kaster A.-K."/>
            <person name="Ovreas L."/>
            <person name="Rohde M."/>
            <person name="Galperin M.Y."/>
            <person name="Jogler C."/>
        </authorList>
    </citation>
    <scope>NUCLEOTIDE SEQUENCE [LARGE SCALE GENOMIC DNA]</scope>
    <source>
        <strain evidence="2 3">Spb1</strain>
    </source>
</reference>
<dbReference type="Proteomes" id="UP000315349">
    <property type="component" value="Chromosome"/>
</dbReference>
<dbReference type="EMBL" id="CP036299">
    <property type="protein sequence ID" value="QDV28864.1"/>
    <property type="molecule type" value="Genomic_DNA"/>
</dbReference>
<keyword evidence="3" id="KW-1185">Reference proteome</keyword>
<gene>
    <name evidence="2" type="ORF">Spb1_07300</name>
</gene>
<protein>
    <submittedName>
        <fullName evidence="2">Tetratricopeptide repeat protein</fullName>
    </submittedName>
</protein>
<dbReference type="PROSITE" id="PS50005">
    <property type="entry name" value="TPR"/>
    <property type="match status" value="1"/>
</dbReference>
<accession>A0A518GJV0</accession>
<dbReference type="SUPFAM" id="SSF48452">
    <property type="entry name" value="TPR-like"/>
    <property type="match status" value="1"/>
</dbReference>
<name>A0A518GJV0_9PLAN</name>